<dbReference type="PROSITE" id="PS50297">
    <property type="entry name" value="ANK_REP_REGION"/>
    <property type="match status" value="2"/>
</dbReference>
<organism evidence="4 5">
    <name type="scientific">Plakobranchus ocellatus</name>
    <dbReference type="NCBI Taxonomy" id="259542"/>
    <lineage>
        <taxon>Eukaryota</taxon>
        <taxon>Metazoa</taxon>
        <taxon>Spiralia</taxon>
        <taxon>Lophotrochozoa</taxon>
        <taxon>Mollusca</taxon>
        <taxon>Gastropoda</taxon>
        <taxon>Heterobranchia</taxon>
        <taxon>Euthyneura</taxon>
        <taxon>Panpulmonata</taxon>
        <taxon>Sacoglossa</taxon>
        <taxon>Placobranchoidea</taxon>
        <taxon>Plakobranchidae</taxon>
        <taxon>Plakobranchus</taxon>
    </lineage>
</organism>
<evidence type="ECO:0000256" key="3">
    <source>
        <dbReference type="PROSITE-ProRule" id="PRU00023"/>
    </source>
</evidence>
<dbReference type="GO" id="GO:0070531">
    <property type="term" value="C:BRCA1-A complex"/>
    <property type="evidence" value="ECO:0007669"/>
    <property type="project" value="TreeGrafter"/>
</dbReference>
<keyword evidence="5" id="KW-1185">Reference proteome</keyword>
<dbReference type="SUPFAM" id="SSF48403">
    <property type="entry name" value="Ankyrin repeat"/>
    <property type="match status" value="1"/>
</dbReference>
<evidence type="ECO:0000313" key="5">
    <source>
        <dbReference type="Proteomes" id="UP000735302"/>
    </source>
</evidence>
<dbReference type="Proteomes" id="UP000735302">
    <property type="component" value="Unassembled WGS sequence"/>
</dbReference>
<sequence length="104" mass="11235">MTTSKYEKVTMGIDVNIEVQGRLPLHFAADYGQTDVIEYLLSKGATVNTPDKYGITPLLSAIFEGHTSSVKLLLEKGADKSGKSPGGESFIDCAEKDEIKALLK</sequence>
<dbReference type="PROSITE" id="PS50088">
    <property type="entry name" value="ANK_REPEAT"/>
    <property type="match status" value="2"/>
</dbReference>
<proteinExistence type="predicted"/>
<feature type="repeat" description="ANK" evidence="3">
    <location>
        <begin position="20"/>
        <end position="52"/>
    </location>
</feature>
<dbReference type="AlphaFoldDB" id="A0AAV3ZVN7"/>
<dbReference type="Pfam" id="PF12796">
    <property type="entry name" value="Ank_2"/>
    <property type="match status" value="1"/>
</dbReference>
<dbReference type="InterPro" id="IPR002110">
    <property type="entry name" value="Ankyrin_rpt"/>
</dbReference>
<evidence type="ECO:0000256" key="2">
    <source>
        <dbReference type="ARBA" id="ARBA00023043"/>
    </source>
</evidence>
<dbReference type="Gene3D" id="1.25.40.20">
    <property type="entry name" value="Ankyrin repeat-containing domain"/>
    <property type="match status" value="1"/>
</dbReference>
<accession>A0AAV3ZVN7</accession>
<name>A0AAV3ZVN7_9GAST</name>
<feature type="repeat" description="ANK" evidence="3">
    <location>
        <begin position="53"/>
        <end position="85"/>
    </location>
</feature>
<evidence type="ECO:0000256" key="1">
    <source>
        <dbReference type="ARBA" id="ARBA00022737"/>
    </source>
</evidence>
<gene>
    <name evidence="4" type="ORF">PoB_002520000</name>
</gene>
<protein>
    <submittedName>
        <fullName evidence="4">Myotrophin-like protein</fullName>
    </submittedName>
</protein>
<dbReference type="GO" id="GO:0085020">
    <property type="term" value="P:protein K6-linked ubiquitination"/>
    <property type="evidence" value="ECO:0007669"/>
    <property type="project" value="TreeGrafter"/>
</dbReference>
<dbReference type="PANTHER" id="PTHR24171">
    <property type="entry name" value="ANKYRIN REPEAT DOMAIN-CONTAINING PROTEIN 39-RELATED"/>
    <property type="match status" value="1"/>
</dbReference>
<dbReference type="PRINTS" id="PR01415">
    <property type="entry name" value="ANKYRIN"/>
</dbReference>
<keyword evidence="1" id="KW-0677">Repeat</keyword>
<dbReference type="PANTHER" id="PTHR24171:SF8">
    <property type="entry name" value="BRCA1-ASSOCIATED RING DOMAIN PROTEIN 1"/>
    <property type="match status" value="1"/>
</dbReference>
<dbReference type="SMART" id="SM00248">
    <property type="entry name" value="ANK"/>
    <property type="match status" value="2"/>
</dbReference>
<dbReference type="EMBL" id="BLXT01002861">
    <property type="protein sequence ID" value="GFN98694.1"/>
    <property type="molecule type" value="Genomic_DNA"/>
</dbReference>
<keyword evidence="2 3" id="KW-0040">ANK repeat</keyword>
<dbReference type="GO" id="GO:0031436">
    <property type="term" value="C:BRCA1-BARD1 complex"/>
    <property type="evidence" value="ECO:0007669"/>
    <property type="project" value="TreeGrafter"/>
</dbReference>
<reference evidence="4 5" key="1">
    <citation type="journal article" date="2021" name="Elife">
        <title>Chloroplast acquisition without the gene transfer in kleptoplastic sea slugs, Plakobranchus ocellatus.</title>
        <authorList>
            <person name="Maeda T."/>
            <person name="Takahashi S."/>
            <person name="Yoshida T."/>
            <person name="Shimamura S."/>
            <person name="Takaki Y."/>
            <person name="Nagai Y."/>
            <person name="Toyoda A."/>
            <person name="Suzuki Y."/>
            <person name="Arimoto A."/>
            <person name="Ishii H."/>
            <person name="Satoh N."/>
            <person name="Nishiyama T."/>
            <person name="Hasebe M."/>
            <person name="Maruyama T."/>
            <person name="Minagawa J."/>
            <person name="Obokata J."/>
            <person name="Shigenobu S."/>
        </authorList>
    </citation>
    <scope>NUCLEOTIDE SEQUENCE [LARGE SCALE GENOMIC DNA]</scope>
</reference>
<evidence type="ECO:0000313" key="4">
    <source>
        <dbReference type="EMBL" id="GFN98694.1"/>
    </source>
</evidence>
<comment type="caution">
    <text evidence="4">The sequence shown here is derived from an EMBL/GenBank/DDBJ whole genome shotgun (WGS) entry which is preliminary data.</text>
</comment>
<dbReference type="GO" id="GO:0004842">
    <property type="term" value="F:ubiquitin-protein transferase activity"/>
    <property type="evidence" value="ECO:0007669"/>
    <property type="project" value="TreeGrafter"/>
</dbReference>
<dbReference type="InterPro" id="IPR036770">
    <property type="entry name" value="Ankyrin_rpt-contain_sf"/>
</dbReference>